<protein>
    <submittedName>
        <fullName evidence="2">CoA-binding protein</fullName>
    </submittedName>
</protein>
<gene>
    <name evidence="2" type="ORF">F3S47_17635</name>
</gene>
<dbReference type="PANTHER" id="PTHR33303:SF2">
    <property type="entry name" value="COA-BINDING DOMAIN-CONTAINING PROTEIN"/>
    <property type="match status" value="1"/>
</dbReference>
<dbReference type="SUPFAM" id="SSF51735">
    <property type="entry name" value="NAD(P)-binding Rossmann-fold domains"/>
    <property type="match status" value="1"/>
</dbReference>
<organism evidence="2 3">
    <name type="scientific">Histidinibacterium aquaticum</name>
    <dbReference type="NCBI Taxonomy" id="2613962"/>
    <lineage>
        <taxon>Bacteria</taxon>
        <taxon>Pseudomonadati</taxon>
        <taxon>Pseudomonadota</taxon>
        <taxon>Alphaproteobacteria</taxon>
        <taxon>Rhodobacterales</taxon>
        <taxon>Paracoccaceae</taxon>
        <taxon>Histidinibacterium</taxon>
    </lineage>
</organism>
<dbReference type="InterPro" id="IPR036291">
    <property type="entry name" value="NAD(P)-bd_dom_sf"/>
</dbReference>
<dbReference type="Gene3D" id="3.40.50.720">
    <property type="entry name" value="NAD(P)-binding Rossmann-like Domain"/>
    <property type="match status" value="1"/>
</dbReference>
<dbReference type="SMART" id="SM00881">
    <property type="entry name" value="CoA_binding"/>
    <property type="match status" value="1"/>
</dbReference>
<name>A0A5J5GCG4_9RHOB</name>
<keyword evidence="3" id="KW-1185">Reference proteome</keyword>
<dbReference type="RefSeq" id="WP_150446628.1">
    <property type="nucleotide sequence ID" value="NZ_VYQE01000006.1"/>
</dbReference>
<dbReference type="Proteomes" id="UP000326554">
    <property type="component" value="Unassembled WGS sequence"/>
</dbReference>
<evidence type="ECO:0000313" key="2">
    <source>
        <dbReference type="EMBL" id="KAA9005721.1"/>
    </source>
</evidence>
<proteinExistence type="predicted"/>
<dbReference type="InterPro" id="IPR003781">
    <property type="entry name" value="CoA-bd"/>
</dbReference>
<reference evidence="2 3" key="1">
    <citation type="submission" date="2019-09" db="EMBL/GenBank/DDBJ databases">
        <authorList>
            <person name="Park J.-S."/>
            <person name="Choi H.-J."/>
        </authorList>
    </citation>
    <scope>NUCLEOTIDE SEQUENCE [LARGE SCALE GENOMIC DNA]</scope>
    <source>
        <strain evidence="2 3">176SS1-4</strain>
    </source>
</reference>
<accession>A0A5J5GCG4</accession>
<evidence type="ECO:0000259" key="1">
    <source>
        <dbReference type="SMART" id="SM00881"/>
    </source>
</evidence>
<dbReference type="PANTHER" id="PTHR33303">
    <property type="entry name" value="CYTOPLASMIC PROTEIN-RELATED"/>
    <property type="match status" value="1"/>
</dbReference>
<comment type="caution">
    <text evidence="2">The sequence shown here is derived from an EMBL/GenBank/DDBJ whole genome shotgun (WGS) entry which is preliminary data.</text>
</comment>
<feature type="domain" description="CoA-binding" evidence="1">
    <location>
        <begin position="12"/>
        <end position="108"/>
    </location>
</feature>
<evidence type="ECO:0000313" key="3">
    <source>
        <dbReference type="Proteomes" id="UP000326554"/>
    </source>
</evidence>
<dbReference type="EMBL" id="VYQE01000006">
    <property type="protein sequence ID" value="KAA9005721.1"/>
    <property type="molecule type" value="Genomic_DNA"/>
</dbReference>
<sequence>MEYSDELIRNVLTRVKTIAVVGASAKPIRPSHGVSAYLQHRGYRVIPVNPGLAGQELLGETVYGSLGEIPGQVDMVDVFRRSEAVSGIVDDALERWPDLPVIWTQLGVRDDAAAQRAEDRGVTVIQDRCPKIEIARLF</sequence>
<dbReference type="AlphaFoldDB" id="A0A5J5GCG4"/>
<dbReference type="Pfam" id="PF13380">
    <property type="entry name" value="CoA_binding_2"/>
    <property type="match status" value="1"/>
</dbReference>